<evidence type="ECO:0000313" key="1">
    <source>
        <dbReference type="EMBL" id="GAA6145081.1"/>
    </source>
</evidence>
<dbReference type="InterPro" id="IPR010732">
    <property type="entry name" value="T6SS_TssG-like"/>
</dbReference>
<dbReference type="PANTHER" id="PTHR35564">
    <property type="match status" value="1"/>
</dbReference>
<gene>
    <name evidence="1" type="primary">tssG</name>
    <name evidence="1" type="ORF">NBRC116585_11980</name>
</gene>
<dbReference type="Proteomes" id="UP001481413">
    <property type="component" value="Unassembled WGS sequence"/>
</dbReference>
<dbReference type="PANTHER" id="PTHR35564:SF4">
    <property type="entry name" value="CYTOPLASMIC PROTEIN"/>
    <property type="match status" value="1"/>
</dbReference>
<comment type="caution">
    <text evidence="1">The sequence shown here is derived from an EMBL/GenBank/DDBJ whole genome shotgun (WGS) entry which is preliminary data.</text>
</comment>
<name>A0ABP9ZY65_9GAMM</name>
<dbReference type="EMBL" id="BAABWH010000002">
    <property type="protein sequence ID" value="GAA6145081.1"/>
    <property type="molecule type" value="Genomic_DNA"/>
</dbReference>
<dbReference type="RefSeq" id="WP_353294014.1">
    <property type="nucleotide sequence ID" value="NZ_BAABWH010000002.1"/>
</dbReference>
<reference evidence="1 2" key="1">
    <citation type="submission" date="2024-04" db="EMBL/GenBank/DDBJ databases">
        <title>Draft genome sequence of Thalassolituus maritimus NBRC 116585.</title>
        <authorList>
            <person name="Miyakawa T."/>
            <person name="Kusuya Y."/>
            <person name="Miura T."/>
        </authorList>
    </citation>
    <scope>NUCLEOTIDE SEQUENCE [LARGE SCALE GENOMIC DNA]</scope>
    <source>
        <strain evidence="1 2">5NW40-0001</strain>
    </source>
</reference>
<keyword evidence="2" id="KW-1185">Reference proteome</keyword>
<organism evidence="1 2">
    <name type="scientific">Thalassolituus maritimus</name>
    <dbReference type="NCBI Taxonomy" id="484498"/>
    <lineage>
        <taxon>Bacteria</taxon>
        <taxon>Pseudomonadati</taxon>
        <taxon>Pseudomonadota</taxon>
        <taxon>Gammaproteobacteria</taxon>
        <taxon>Oceanospirillales</taxon>
        <taxon>Oceanospirillaceae</taxon>
        <taxon>Thalassolituus</taxon>
    </lineage>
</organism>
<proteinExistence type="predicted"/>
<evidence type="ECO:0000313" key="2">
    <source>
        <dbReference type="Proteomes" id="UP001481413"/>
    </source>
</evidence>
<accession>A0ABP9ZY65</accession>
<protein>
    <submittedName>
        <fullName evidence="1">Type VI secretion system baseplate subunit TssG</fullName>
    </submittedName>
</protein>
<sequence>MATTRRRKSLNLIEQLQSEPHRFDFFQAVRLLESAAQQDLGDDTVATDSVGGLARPDKEAVHFTSRTSLAFNGSDVTKVSRKRIHSHDSEESPALQWQVEVAMMGLAGSQGVMPYYLSETIMSELRQKNPALKDYLDVFNHRTISLFYEAWHKYQMGASFERSARDDTDKKDLFTDALLSLAGLGIPELRYRSSMPDEPIAQYASHFSRNICSAESLRSSIAGTFGLEVYIQQFNGSWYDLPADARCRLPDEEYPHGVNNALGVSTVMGVRCYQAQSKFTVVAVPHSEDEFRSLAPGSPGLEELKAFIKLSVGEEQDFDIEVKLDAQYFPLDDLFDPAHTEQLLGWTTYMNPEMIKDNALSIRLSQHVPVPDDALPVAY</sequence>
<dbReference type="NCBIfam" id="TIGR03347">
    <property type="entry name" value="VI_chp_1"/>
    <property type="match status" value="1"/>
</dbReference>
<dbReference type="Pfam" id="PF06996">
    <property type="entry name" value="T6SS_TssG"/>
    <property type="match status" value="1"/>
</dbReference>